<reference evidence="2 3" key="1">
    <citation type="journal article" date="2015" name="BMC Genomics">
        <title>Insights from the genome of Ophiocordyceps polyrhachis-furcata to pathogenicity and host specificity in insect fungi.</title>
        <authorList>
            <person name="Wichadakul D."/>
            <person name="Kobmoo N."/>
            <person name="Ingsriswang S."/>
            <person name="Tangphatsornruang S."/>
            <person name="Chantasingh D."/>
            <person name="Luangsa-ard J.J."/>
            <person name="Eurwilaichitr L."/>
        </authorList>
    </citation>
    <scope>NUCLEOTIDE SEQUENCE [LARGE SCALE GENOMIC DNA]</scope>
    <source>
        <strain evidence="2 3">BCC 54312</strain>
    </source>
</reference>
<protein>
    <submittedName>
        <fullName evidence="2">Uncharacterized protein</fullName>
    </submittedName>
</protein>
<accession>A0A367LPK1</accession>
<gene>
    <name evidence="2" type="ORF">L249_3201</name>
</gene>
<dbReference type="EMBL" id="LKCN02000001">
    <property type="protein sequence ID" value="RCI16321.1"/>
    <property type="molecule type" value="Genomic_DNA"/>
</dbReference>
<organism evidence="2 3">
    <name type="scientific">Ophiocordyceps polyrhachis-furcata BCC 54312</name>
    <dbReference type="NCBI Taxonomy" id="1330021"/>
    <lineage>
        <taxon>Eukaryota</taxon>
        <taxon>Fungi</taxon>
        <taxon>Dikarya</taxon>
        <taxon>Ascomycota</taxon>
        <taxon>Pezizomycotina</taxon>
        <taxon>Sordariomycetes</taxon>
        <taxon>Hypocreomycetidae</taxon>
        <taxon>Hypocreales</taxon>
        <taxon>Ophiocordycipitaceae</taxon>
        <taxon>Ophiocordyceps</taxon>
    </lineage>
</organism>
<evidence type="ECO:0000313" key="2">
    <source>
        <dbReference type="EMBL" id="RCI16321.1"/>
    </source>
</evidence>
<comment type="caution">
    <text evidence="2">The sequence shown here is derived from an EMBL/GenBank/DDBJ whole genome shotgun (WGS) entry which is preliminary data.</text>
</comment>
<feature type="region of interest" description="Disordered" evidence="1">
    <location>
        <begin position="53"/>
        <end position="75"/>
    </location>
</feature>
<name>A0A367LPK1_9HYPO</name>
<keyword evidence="3" id="KW-1185">Reference proteome</keyword>
<dbReference type="AlphaFoldDB" id="A0A367LPK1"/>
<evidence type="ECO:0000256" key="1">
    <source>
        <dbReference type="SAM" id="MobiDB-lite"/>
    </source>
</evidence>
<sequence>MTKKPPHLPLHSIPYLLPTSCEPDDEGKDISQPHALAFQLSLVSSQATYLPIQLPNHQLPPNPNLPNASHEAPPP</sequence>
<proteinExistence type="predicted"/>
<dbReference type="Proteomes" id="UP000253664">
    <property type="component" value="Unassembled WGS sequence"/>
</dbReference>
<feature type="region of interest" description="Disordered" evidence="1">
    <location>
        <begin position="1"/>
        <end position="30"/>
    </location>
</feature>
<evidence type="ECO:0000313" key="3">
    <source>
        <dbReference type="Proteomes" id="UP000253664"/>
    </source>
</evidence>